<protein>
    <submittedName>
        <fullName evidence="13">HEG1 protein</fullName>
    </submittedName>
</protein>
<dbReference type="GO" id="GO:0007507">
    <property type="term" value="P:heart development"/>
    <property type="evidence" value="ECO:0007669"/>
    <property type="project" value="TreeGrafter"/>
</dbReference>
<feature type="region of interest" description="Disordered" evidence="10">
    <location>
        <begin position="306"/>
        <end position="325"/>
    </location>
</feature>
<dbReference type="PANTHER" id="PTHR24037:SF3">
    <property type="entry name" value="PROTEIN HEG HOMOLOG 1"/>
    <property type="match status" value="1"/>
</dbReference>
<dbReference type="AlphaFoldDB" id="A0A7K6XKH9"/>
<evidence type="ECO:0000313" key="14">
    <source>
        <dbReference type="Proteomes" id="UP000587587"/>
    </source>
</evidence>
<feature type="compositionally biased region" description="Polar residues" evidence="10">
    <location>
        <begin position="58"/>
        <end position="78"/>
    </location>
</feature>
<feature type="region of interest" description="Disordered" evidence="10">
    <location>
        <begin position="58"/>
        <end position="102"/>
    </location>
</feature>
<comment type="caution">
    <text evidence="9">Lacks conserved residue(s) required for the propagation of feature annotation.</text>
</comment>
<evidence type="ECO:0000256" key="7">
    <source>
        <dbReference type="ARBA" id="ARBA00023157"/>
    </source>
</evidence>
<keyword evidence="5" id="KW-0677">Repeat</keyword>
<feature type="non-terminal residue" evidence="13">
    <location>
        <position position="1"/>
    </location>
</feature>
<keyword evidence="2" id="KW-1003">Cell membrane</keyword>
<dbReference type="InterPro" id="IPR001881">
    <property type="entry name" value="EGF-like_Ca-bd_dom"/>
</dbReference>
<feature type="region of interest" description="Disordered" evidence="10">
    <location>
        <begin position="222"/>
        <end position="263"/>
    </location>
</feature>
<evidence type="ECO:0000256" key="6">
    <source>
        <dbReference type="ARBA" id="ARBA00023136"/>
    </source>
</evidence>
<dbReference type="InterPro" id="IPR000742">
    <property type="entry name" value="EGF"/>
</dbReference>
<feature type="region of interest" description="Disordered" evidence="10">
    <location>
        <begin position="143"/>
        <end position="179"/>
    </location>
</feature>
<reference evidence="13 14" key="1">
    <citation type="submission" date="2019-09" db="EMBL/GenBank/DDBJ databases">
        <title>Bird 10,000 Genomes (B10K) Project - Family phase.</title>
        <authorList>
            <person name="Zhang G."/>
        </authorList>
    </citation>
    <scope>NUCLEOTIDE SEQUENCE [LARGE SCALE GENOMIC DNA]</scope>
    <source>
        <strain evidence="13">B10K-UC-030-53</strain>
    </source>
</reference>
<comment type="caution">
    <text evidence="13">The sequence shown here is derived from an EMBL/GenBank/DDBJ whole genome shotgun (WGS) entry which is preliminary data.</text>
</comment>
<evidence type="ECO:0000256" key="3">
    <source>
        <dbReference type="ARBA" id="ARBA00022536"/>
    </source>
</evidence>
<keyword evidence="7" id="KW-1015">Disulfide bond</keyword>
<dbReference type="InterPro" id="IPR049883">
    <property type="entry name" value="NOTCH1_EGF-like"/>
</dbReference>
<name>A0A7K6XKH9_9PASE</name>
<feature type="compositionally biased region" description="Polar residues" evidence="10">
    <location>
        <begin position="365"/>
        <end position="379"/>
    </location>
</feature>
<dbReference type="SMART" id="SM00181">
    <property type="entry name" value="EGF"/>
    <property type="match status" value="2"/>
</dbReference>
<comment type="subcellular location">
    <subcellularLocation>
        <location evidence="1">Cell membrane</location>
    </subcellularLocation>
</comment>
<evidence type="ECO:0000256" key="2">
    <source>
        <dbReference type="ARBA" id="ARBA00022475"/>
    </source>
</evidence>
<evidence type="ECO:0000256" key="8">
    <source>
        <dbReference type="ARBA" id="ARBA00023180"/>
    </source>
</evidence>
<dbReference type="SUPFAM" id="SSF57184">
    <property type="entry name" value="Growth factor receptor domain"/>
    <property type="match status" value="1"/>
</dbReference>
<feature type="compositionally biased region" description="Polar residues" evidence="10">
    <location>
        <begin position="237"/>
        <end position="246"/>
    </location>
</feature>
<dbReference type="CDD" id="cd00054">
    <property type="entry name" value="EGF_CA"/>
    <property type="match status" value="1"/>
</dbReference>
<keyword evidence="14" id="KW-1185">Reference proteome</keyword>
<dbReference type="SMART" id="SM00179">
    <property type="entry name" value="EGF_CA"/>
    <property type="match status" value="1"/>
</dbReference>
<evidence type="ECO:0000259" key="12">
    <source>
        <dbReference type="PROSITE" id="PS50026"/>
    </source>
</evidence>
<dbReference type="Gene3D" id="2.10.25.10">
    <property type="entry name" value="Laminin"/>
    <property type="match status" value="1"/>
</dbReference>
<keyword evidence="11" id="KW-1133">Transmembrane helix</keyword>
<accession>A0A7K6XKH9</accession>
<dbReference type="EMBL" id="VZSE01007389">
    <property type="protein sequence ID" value="NWX59792.1"/>
    <property type="molecule type" value="Genomic_DNA"/>
</dbReference>
<evidence type="ECO:0000256" key="11">
    <source>
        <dbReference type="SAM" id="Phobius"/>
    </source>
</evidence>
<keyword evidence="8" id="KW-0325">Glycoprotein</keyword>
<evidence type="ECO:0000256" key="5">
    <source>
        <dbReference type="ARBA" id="ARBA00022737"/>
    </source>
</evidence>
<sequence length="832" mass="88982">IDAEKRTSVSHTDGTYISTTYTRGGERTLLSISNSSTSADSSESSTFFSEISSPFDASQSSVAHDRQTNASNSSSFVEPSTEPLLVHPSKLSTSASIGSTENTTLFNTDSELLTTDRSSLSSSAFPASSSLSSLPHLLSSTPPPTHLFTLSESPEPRSPSVMASSPPLQALSSSLPTSSLPSPSYSLASLLSVFSSPSSISQSSKSDQASTTVAMSVVRQVPSTAATARSSPRETNKPNVTHQPQKSTTSTPTRSPLPTSPMELVGGRIVSVSAPVTLTETASPGEATTQGDSFGKATPLLTTASVAPQAGPTDAPLSPSPSATNHSRIVPAVAVTTVKPPVLTTPAGRRPTPGEASTVKDHRAQTPTATKHSYATGKSTEAMDPTTAKPGKVTEENIPVTSPSEAPPTIKTTVSTVTTLAATKPTTVPLTSSTVGLRTSPPATGNVYNGSQQCPTVDDFYDTVNIMFFCFFFFFTFIEVDKCLSNPCPALATCNNTHGSYICQCPLGYELEKGKCNLVRIFIGQVPLKLNITHGKYTELVHIEREILEVLNASLSGLPGYHHSTVKASREANFVRVSVQSTFSLASNVTFFDVISSVKSYIRACKSPTEACQFISSLKSLHRAGSLCRQKDPECDKETSECTDFDGVALCQCKSGYFKYNKMDHSCRACEDGYKLENETCVSCPFGLGGFNCGNPYQLITVVIAAAGGGLLLIMGVALIVTCCRKNKNDISKLIFKSGDFQMSPYAEYPKNPRAQEWGRETIEMQENGSTKNLLQMTDVYYSPTGLRNPELERNGLYPPYTGLPGSRHSCIYPGQYNPSFISDETRRRDYF</sequence>
<dbReference type="PROSITE" id="PS01186">
    <property type="entry name" value="EGF_2"/>
    <property type="match status" value="1"/>
</dbReference>
<feature type="compositionally biased region" description="Polar residues" evidence="10">
    <location>
        <begin position="90"/>
        <end position="102"/>
    </location>
</feature>
<evidence type="ECO:0000256" key="10">
    <source>
        <dbReference type="SAM" id="MobiDB-lite"/>
    </source>
</evidence>
<organism evidence="13 14">
    <name type="scientific">Promerops cafer</name>
    <name type="common">Cape sugarbird</name>
    <dbReference type="NCBI Taxonomy" id="254652"/>
    <lineage>
        <taxon>Eukaryota</taxon>
        <taxon>Metazoa</taxon>
        <taxon>Chordata</taxon>
        <taxon>Craniata</taxon>
        <taxon>Vertebrata</taxon>
        <taxon>Euteleostomi</taxon>
        <taxon>Archelosauria</taxon>
        <taxon>Archosauria</taxon>
        <taxon>Dinosauria</taxon>
        <taxon>Saurischia</taxon>
        <taxon>Theropoda</taxon>
        <taxon>Coelurosauria</taxon>
        <taxon>Aves</taxon>
        <taxon>Neognathae</taxon>
        <taxon>Neoaves</taxon>
        <taxon>Telluraves</taxon>
        <taxon>Australaves</taxon>
        <taxon>Passeriformes</taxon>
        <taxon>Passeroidea</taxon>
        <taxon>Nectariniidae</taxon>
        <taxon>Promerops</taxon>
    </lineage>
</organism>
<dbReference type="PROSITE" id="PS50026">
    <property type="entry name" value="EGF_3"/>
    <property type="match status" value="1"/>
</dbReference>
<evidence type="ECO:0000256" key="9">
    <source>
        <dbReference type="PROSITE-ProRule" id="PRU00076"/>
    </source>
</evidence>
<feature type="region of interest" description="Disordered" evidence="10">
    <location>
        <begin position="341"/>
        <end position="410"/>
    </location>
</feature>
<gene>
    <name evidence="13" type="primary">Heg1</name>
    <name evidence="13" type="ORF">PROCAF_R00345</name>
</gene>
<evidence type="ECO:0000256" key="1">
    <source>
        <dbReference type="ARBA" id="ARBA00004236"/>
    </source>
</evidence>
<evidence type="ECO:0000313" key="13">
    <source>
        <dbReference type="EMBL" id="NWX59792.1"/>
    </source>
</evidence>
<feature type="compositionally biased region" description="Low complexity" evidence="10">
    <location>
        <begin position="163"/>
        <end position="179"/>
    </location>
</feature>
<dbReference type="Proteomes" id="UP000587587">
    <property type="component" value="Unassembled WGS sequence"/>
</dbReference>
<proteinExistence type="predicted"/>
<keyword evidence="3 9" id="KW-0245">EGF-like domain</keyword>
<dbReference type="PANTHER" id="PTHR24037">
    <property type="entry name" value="HEART DEVELOPMENT PROTEIN WITH EGF-LIKE DOMAINS 1"/>
    <property type="match status" value="1"/>
</dbReference>
<feature type="domain" description="EGF-like" evidence="12">
    <location>
        <begin position="479"/>
        <end position="517"/>
    </location>
</feature>
<dbReference type="PROSITE" id="PS00010">
    <property type="entry name" value="ASX_HYDROXYL"/>
    <property type="match status" value="1"/>
</dbReference>
<dbReference type="Pfam" id="PF07645">
    <property type="entry name" value="EGF_CA"/>
    <property type="match status" value="1"/>
</dbReference>
<dbReference type="InterPro" id="IPR000152">
    <property type="entry name" value="EGF-type_Asp/Asn_hydroxyl_site"/>
</dbReference>
<feature type="transmembrane region" description="Helical" evidence="11">
    <location>
        <begin position="699"/>
        <end position="724"/>
    </location>
</feature>
<keyword evidence="6 11" id="KW-0472">Membrane</keyword>
<keyword evidence="11" id="KW-0812">Transmembrane</keyword>
<dbReference type="InterPro" id="IPR009030">
    <property type="entry name" value="Growth_fac_rcpt_cys_sf"/>
</dbReference>
<dbReference type="GO" id="GO:0005886">
    <property type="term" value="C:plasma membrane"/>
    <property type="evidence" value="ECO:0007669"/>
    <property type="project" value="UniProtKB-SubCell"/>
</dbReference>
<feature type="non-terminal residue" evidence="13">
    <location>
        <position position="832"/>
    </location>
</feature>
<keyword evidence="4" id="KW-0732">Signal</keyword>
<feature type="compositionally biased region" description="Low complexity" evidence="10">
    <location>
        <begin position="247"/>
        <end position="261"/>
    </location>
</feature>
<dbReference type="GO" id="GO:0005509">
    <property type="term" value="F:calcium ion binding"/>
    <property type="evidence" value="ECO:0007669"/>
    <property type="project" value="InterPro"/>
</dbReference>
<evidence type="ECO:0000256" key="4">
    <source>
        <dbReference type="ARBA" id="ARBA00022729"/>
    </source>
</evidence>